<comment type="similarity">
    <text evidence="1">Belongs to the NOP5/NOP56 family.</text>
</comment>
<evidence type="ECO:0000313" key="5">
    <source>
        <dbReference type="Proteomes" id="UP000037237"/>
    </source>
</evidence>
<proteinExistence type="inferred from homology"/>
<sequence>MKVTIVESIIGVFGFGEDNKLVEKVFFSKKPSETAEKLRKIEQGKVIEEIVALVESLRSKGYTNFVFENKEMVKEIHEKLNIEAIAKPSSKAGNILRENLETFALESGYFEKKEQVRARIHNVSIELAKMKVKKTVEKRDMLVAQAVLSVDDLDKSLNLFMNRMREWYGLHFPELDRLLDKHETYVRLVANLGTRENFTIENLENEGIPKIKANSIAEVAAASMGADINLEDFSQIKDMCNKILDLYSLRQSLEKYVDLVMEEVAPNIRVIGGSLLGARLLAISGGLLNLAKLPASTMQVLGAEKALFRALKTKARPPKHGIIFQHPLIHDAKRWQRGKIARALAGKLSIAARVDAFKGEYMGDKLKADLEKRIEEIRERFKTAPPPPPPKKFETRRPSDRNDSRRKKRGRKR</sequence>
<dbReference type="InterPro" id="IPR045056">
    <property type="entry name" value="Nop56/Nop58"/>
</dbReference>
<protein>
    <recommendedName>
        <fullName evidence="3">Nop domain-containing protein</fullName>
    </recommendedName>
</protein>
<dbReference type="InterPro" id="IPR048896">
    <property type="entry name" value="Nop5_56-rel_N"/>
</dbReference>
<dbReference type="PATRIC" id="fig|1685124.3.peg.1132"/>
<dbReference type="EMBL" id="LFWU01000144">
    <property type="protein sequence ID" value="KON29752.1"/>
    <property type="molecule type" value="Genomic_DNA"/>
</dbReference>
<dbReference type="InterPro" id="IPR042239">
    <property type="entry name" value="Nop_C"/>
</dbReference>
<accession>A0A0M0BMD8</accession>
<gene>
    <name evidence="4" type="ORF">AC477_05545</name>
</gene>
<comment type="caution">
    <text evidence="4">The sequence shown here is derived from an EMBL/GenBank/DDBJ whole genome shotgun (WGS) entry which is preliminary data.</text>
</comment>
<dbReference type="InterPro" id="IPR002687">
    <property type="entry name" value="Nop_dom"/>
</dbReference>
<dbReference type="FunFam" id="1.10.246.90:FF:000007">
    <property type="entry name" value="Pre mRNA splicing protein"/>
    <property type="match status" value="1"/>
</dbReference>
<dbReference type="PANTHER" id="PTHR10894:SF0">
    <property type="entry name" value="NUCLEOLAR PROTEIN 56"/>
    <property type="match status" value="1"/>
</dbReference>
<feature type="region of interest" description="Disordered" evidence="2">
    <location>
        <begin position="377"/>
        <end position="413"/>
    </location>
</feature>
<dbReference type="NCBIfam" id="NF011121">
    <property type="entry name" value="PRK14552.1"/>
    <property type="match status" value="1"/>
</dbReference>
<feature type="compositionally biased region" description="Basic and acidic residues" evidence="2">
    <location>
        <begin position="391"/>
        <end position="403"/>
    </location>
</feature>
<dbReference type="Gene3D" id="1.10.246.90">
    <property type="entry name" value="Nop domain"/>
    <property type="match status" value="1"/>
</dbReference>
<dbReference type="InterPro" id="IPR047099">
    <property type="entry name" value="Nop5_N_sf"/>
</dbReference>
<feature type="domain" description="Nop" evidence="3">
    <location>
        <begin position="264"/>
        <end position="379"/>
    </location>
</feature>
<evidence type="ECO:0000256" key="2">
    <source>
        <dbReference type="SAM" id="MobiDB-lite"/>
    </source>
</evidence>
<dbReference type="SUPFAM" id="SSF89124">
    <property type="entry name" value="Nop domain"/>
    <property type="match status" value="1"/>
</dbReference>
<dbReference type="InterPro" id="IPR012976">
    <property type="entry name" value="NOSIC"/>
</dbReference>
<evidence type="ECO:0000259" key="3">
    <source>
        <dbReference type="PROSITE" id="PS51358"/>
    </source>
</evidence>
<name>A0A0M0BMD8_9ARCH</name>
<dbReference type="GO" id="GO:0031428">
    <property type="term" value="C:box C/D methylation guide snoRNP complex"/>
    <property type="evidence" value="ECO:0007669"/>
    <property type="project" value="InterPro"/>
</dbReference>
<reference evidence="4 5" key="1">
    <citation type="submission" date="2015-06" db="EMBL/GenBank/DDBJ databases">
        <title>New insights into the roles of widespread benthic archaea in carbon and nitrogen cycling.</title>
        <authorList>
            <person name="Lazar C.S."/>
            <person name="Baker B.J."/>
            <person name="Seitz K.W."/>
            <person name="Hyde A.S."/>
            <person name="Dick G.J."/>
            <person name="Hinrichs K.-U."/>
            <person name="Teske A.P."/>
        </authorList>
    </citation>
    <scope>NUCLEOTIDE SEQUENCE [LARGE SCALE GENOMIC DNA]</scope>
    <source>
        <strain evidence="4">SG8-32-1</strain>
    </source>
</reference>
<dbReference type="AlphaFoldDB" id="A0A0M0BMD8"/>
<dbReference type="InterPro" id="IPR036070">
    <property type="entry name" value="Nop_dom_sf"/>
</dbReference>
<dbReference type="PROSITE" id="PS51358">
    <property type="entry name" value="NOP"/>
    <property type="match status" value="1"/>
</dbReference>
<feature type="compositionally biased region" description="Basic residues" evidence="2">
    <location>
        <begin position="404"/>
        <end position="413"/>
    </location>
</feature>
<dbReference type="Gene3D" id="1.10.287.660">
    <property type="entry name" value="Helix hairpin bin"/>
    <property type="match status" value="1"/>
</dbReference>
<dbReference type="Proteomes" id="UP000037237">
    <property type="component" value="Unassembled WGS sequence"/>
</dbReference>
<dbReference type="GO" id="GO:0030515">
    <property type="term" value="F:snoRNA binding"/>
    <property type="evidence" value="ECO:0007669"/>
    <property type="project" value="InterPro"/>
</dbReference>
<dbReference type="Gene3D" id="1.10.150.460">
    <property type="match status" value="1"/>
</dbReference>
<dbReference type="Gene3D" id="3.30.420.220">
    <property type="match status" value="1"/>
</dbReference>
<dbReference type="PANTHER" id="PTHR10894">
    <property type="entry name" value="NUCLEOLAR PROTEIN 5 NUCLEOLAR PROTEIN NOP5 NOP58"/>
    <property type="match status" value="1"/>
</dbReference>
<evidence type="ECO:0000256" key="1">
    <source>
        <dbReference type="ARBA" id="ARBA00009211"/>
    </source>
</evidence>
<dbReference type="Pfam" id="PF21572">
    <property type="entry name" value="Nop5_56-rel_N_Arc"/>
    <property type="match status" value="1"/>
</dbReference>
<organism evidence="4 5">
    <name type="scientific">miscellaneous Crenarchaeota group-1 archaeon SG8-32-1</name>
    <dbReference type="NCBI Taxonomy" id="1685124"/>
    <lineage>
        <taxon>Archaea</taxon>
        <taxon>Candidatus Bathyarchaeota</taxon>
        <taxon>MCG-1</taxon>
    </lineage>
</organism>
<dbReference type="InterPro" id="IPR029012">
    <property type="entry name" value="Helix_hairpin_bin_sf"/>
</dbReference>
<dbReference type="SMART" id="SM00931">
    <property type="entry name" value="NOSIC"/>
    <property type="match status" value="1"/>
</dbReference>
<dbReference type="Pfam" id="PF01798">
    <property type="entry name" value="Nop"/>
    <property type="match status" value="1"/>
</dbReference>
<evidence type="ECO:0000313" key="4">
    <source>
        <dbReference type="EMBL" id="KON29752.1"/>
    </source>
</evidence>